<sequence length="805" mass="88469">HTLSFLLSFIVLLFFCTNQCYCCEYQCFWVPVIQRLFFSLSCAHHRINSHKKDYKLLQQPKLNLLVAGLHTLTKELFGKIYLDQPALKRTKPCTAQLCVKCETPWSCETYYFFVSACEHCLWYPSERSTPVQLCLRVRQNPQASWFGTRFCQAARRLRSWGSQMELRGGAETASASSQSPSHSAFGRDSGARMAASPAPSESSMHALVLRTKRDRTPCYLTDRCKVCCTKYHCAYCKSAFNHLHELQNHVNNHMVNAVQQEDFIIIKCGLNCRPTPHFHCCYCNSIVIRRDGFIKHLKTCRSMTSRQRPLPTAEPPPSLASAAPPPSPALTAPPLLVSAVPPPSPASTAAPASPVPPPSQASAAPPLLPVSAVPPPSPASTAAPPSVASPVPPPSQASAALPLLPASLVPPLSPASTAAQPSPVPPPSQASEAASTVPTPPASQRLRARQQVRVTCTHCGISINQRNLQVHINRKHRQRVIEITPKRHLSCQCIDAKNGIFAVDKSFFKPCSPIHVQKQTWGASQKIICELDECNANAEFAVRSGIVPYECIHLRSLLFCPRSDTTPIILEVEVLSEMVASRLFGEARKQSCLNQQKAATDAGVPLSVEVTVGGPASKKLISIYEPKVSYHSRLGRVIAAYDSKKKSWHCPCAKARQSCLHKAIAKWHLFKTDRQLFMTAESDVRPDSAVSHQDTQESVCKAKPGEDAGQAYPPDDAGLRRMVHYLMQKKGLPAQLPQHLVTGSRSLQDLPRQLMPKETSCVECAGHLSEPMLITANAKLVTYTGVVDGKTSQKYIIQMILATEM</sequence>
<protein>
    <recommendedName>
        <fullName evidence="4">C2H2-type domain-containing protein</fullName>
    </recommendedName>
</protein>
<keyword evidence="1" id="KW-0862">Zinc</keyword>
<feature type="signal peptide" evidence="3">
    <location>
        <begin position="1"/>
        <end position="22"/>
    </location>
</feature>
<dbReference type="SMART" id="SM00355">
    <property type="entry name" value="ZnF_C2H2"/>
    <property type="match status" value="3"/>
</dbReference>
<keyword evidence="6" id="KW-1185">Reference proteome</keyword>
<feature type="compositionally biased region" description="Low complexity" evidence="2">
    <location>
        <begin position="412"/>
        <end position="421"/>
    </location>
</feature>
<evidence type="ECO:0000259" key="4">
    <source>
        <dbReference type="PROSITE" id="PS50157"/>
    </source>
</evidence>
<dbReference type="Proteomes" id="UP001059041">
    <property type="component" value="Linkage Group LG2"/>
</dbReference>
<dbReference type="AlphaFoldDB" id="A0A9W7X4C1"/>
<feature type="region of interest" description="Disordered" evidence="2">
    <location>
        <begin position="170"/>
        <end position="199"/>
    </location>
</feature>
<dbReference type="PROSITE" id="PS00028">
    <property type="entry name" value="ZINC_FINGER_C2H2_1"/>
    <property type="match status" value="1"/>
</dbReference>
<keyword evidence="3" id="KW-0732">Signal</keyword>
<feature type="region of interest" description="Disordered" evidence="2">
    <location>
        <begin position="304"/>
        <end position="396"/>
    </location>
</feature>
<evidence type="ECO:0000313" key="6">
    <source>
        <dbReference type="Proteomes" id="UP001059041"/>
    </source>
</evidence>
<dbReference type="InterPro" id="IPR039598">
    <property type="entry name" value="HMGXB3"/>
</dbReference>
<keyword evidence="1" id="KW-0479">Metal-binding</keyword>
<dbReference type="PANTHER" id="PTHR17609:SF3">
    <property type="entry name" value="SAP DOMAIN-CONTAINING PROTEIN"/>
    <property type="match status" value="1"/>
</dbReference>
<evidence type="ECO:0000313" key="5">
    <source>
        <dbReference type="EMBL" id="KAI7813453.1"/>
    </source>
</evidence>
<feature type="domain" description="C2H2-type" evidence="4">
    <location>
        <begin position="231"/>
        <end position="253"/>
    </location>
</feature>
<dbReference type="EMBL" id="JAFHDT010000002">
    <property type="protein sequence ID" value="KAI7813453.1"/>
    <property type="molecule type" value="Genomic_DNA"/>
</dbReference>
<dbReference type="PANTHER" id="PTHR17609">
    <property type="entry name" value="HMG DOMAIN-CONTAINING PROTEIN 3"/>
    <property type="match status" value="1"/>
</dbReference>
<feature type="non-terminal residue" evidence="5">
    <location>
        <position position="1"/>
    </location>
</feature>
<gene>
    <name evidence="5" type="ORF">IRJ41_016963</name>
</gene>
<feature type="compositionally biased region" description="Low complexity" evidence="2">
    <location>
        <begin position="329"/>
        <end position="339"/>
    </location>
</feature>
<comment type="caution">
    <text evidence="5">The sequence shown here is derived from an EMBL/GenBank/DDBJ whole genome shotgun (WGS) entry which is preliminary data.</text>
</comment>
<keyword evidence="1" id="KW-0863">Zinc-finger</keyword>
<dbReference type="PROSITE" id="PS50157">
    <property type="entry name" value="ZINC_FINGER_C2H2_2"/>
    <property type="match status" value="1"/>
</dbReference>
<evidence type="ECO:0000256" key="1">
    <source>
        <dbReference type="PROSITE-ProRule" id="PRU00042"/>
    </source>
</evidence>
<feature type="compositionally biased region" description="Pro residues" evidence="2">
    <location>
        <begin position="366"/>
        <end position="378"/>
    </location>
</feature>
<proteinExistence type="predicted"/>
<dbReference type="InterPro" id="IPR013087">
    <property type="entry name" value="Znf_C2H2_type"/>
</dbReference>
<reference evidence="5" key="1">
    <citation type="submission" date="2021-02" db="EMBL/GenBank/DDBJ databases">
        <title>Comparative genomics reveals that relaxation of natural selection precedes convergent phenotypic evolution of cavefish.</title>
        <authorList>
            <person name="Peng Z."/>
        </authorList>
    </citation>
    <scope>NUCLEOTIDE SEQUENCE</scope>
    <source>
        <tissue evidence="5">Muscle</tissue>
    </source>
</reference>
<accession>A0A9W7X4C1</accession>
<feature type="compositionally biased region" description="Low complexity" evidence="2">
    <location>
        <begin position="170"/>
        <end position="184"/>
    </location>
</feature>
<evidence type="ECO:0000256" key="2">
    <source>
        <dbReference type="SAM" id="MobiDB-lite"/>
    </source>
</evidence>
<feature type="region of interest" description="Disordered" evidence="2">
    <location>
        <begin position="687"/>
        <end position="714"/>
    </location>
</feature>
<feature type="chain" id="PRO_5040950434" description="C2H2-type domain-containing protein" evidence="3">
    <location>
        <begin position="23"/>
        <end position="805"/>
    </location>
</feature>
<evidence type="ECO:0000256" key="3">
    <source>
        <dbReference type="SAM" id="SignalP"/>
    </source>
</evidence>
<feature type="compositionally biased region" description="Pro residues" evidence="2">
    <location>
        <begin position="312"/>
        <end position="328"/>
    </location>
</feature>
<organism evidence="5 6">
    <name type="scientific">Triplophysa rosa</name>
    <name type="common">Cave loach</name>
    <dbReference type="NCBI Taxonomy" id="992332"/>
    <lineage>
        <taxon>Eukaryota</taxon>
        <taxon>Metazoa</taxon>
        <taxon>Chordata</taxon>
        <taxon>Craniata</taxon>
        <taxon>Vertebrata</taxon>
        <taxon>Euteleostomi</taxon>
        <taxon>Actinopterygii</taxon>
        <taxon>Neopterygii</taxon>
        <taxon>Teleostei</taxon>
        <taxon>Ostariophysi</taxon>
        <taxon>Cypriniformes</taxon>
        <taxon>Nemacheilidae</taxon>
        <taxon>Triplophysa</taxon>
    </lineage>
</organism>
<name>A0A9W7X4C1_TRIRA</name>
<dbReference type="GO" id="GO:0008270">
    <property type="term" value="F:zinc ion binding"/>
    <property type="evidence" value="ECO:0007669"/>
    <property type="project" value="UniProtKB-KW"/>
</dbReference>
<feature type="compositionally biased region" description="Low complexity" evidence="2">
    <location>
        <begin position="379"/>
        <end position="389"/>
    </location>
</feature>
<feature type="region of interest" description="Disordered" evidence="2">
    <location>
        <begin position="412"/>
        <end position="449"/>
    </location>
</feature>